<dbReference type="OrthoDB" id="2269034at2759"/>
<dbReference type="EMBL" id="KL198072">
    <property type="protein sequence ID" value="KDQ09957.1"/>
    <property type="molecule type" value="Genomic_DNA"/>
</dbReference>
<evidence type="ECO:0000313" key="2">
    <source>
        <dbReference type="EMBL" id="KDQ09957.1"/>
    </source>
</evidence>
<keyword evidence="3" id="KW-1185">Reference proteome</keyword>
<dbReference type="Gene3D" id="3.80.10.10">
    <property type="entry name" value="Ribonuclease Inhibitor"/>
    <property type="match status" value="1"/>
</dbReference>
<dbReference type="InterPro" id="IPR032675">
    <property type="entry name" value="LRR_dom_sf"/>
</dbReference>
<accession>A0A067MDK8</accession>
<dbReference type="PANTHER" id="PTHR38926">
    <property type="entry name" value="F-BOX DOMAIN CONTAINING PROTEIN, EXPRESSED"/>
    <property type="match status" value="1"/>
</dbReference>
<gene>
    <name evidence="2" type="ORF">BOTBODRAFT_36581</name>
</gene>
<evidence type="ECO:0000259" key="1">
    <source>
        <dbReference type="Pfam" id="PF12937"/>
    </source>
</evidence>
<evidence type="ECO:0000313" key="3">
    <source>
        <dbReference type="Proteomes" id="UP000027195"/>
    </source>
</evidence>
<sequence>MAGTPLNIEDHQMEMEEVTGDVLVKLTQALYDQIHQKVREGGSPEKPSMMSPSQPPAIAGDINIFASNMDQECEILGLVQHFVVQTANAHMEKKISALQTRRNQLLPIHRLPDEVLSSIFVLAEGTRHNRTQPLHMRTPFVVSLVSKQWRAVALNTPTLWTTIDVITRPISEVFIDRSKSALLGIDLLWGPDCCAHDTVKHLPSERHRDTYSAHKRYITDVGRFLSPLIPHANRWRSLRVQGVRPGVLESLLSSPAPSLEILHVQATPFDADFDVSSLHGNLFAGHTPCLRDLSLASVYQPLTSAIYHGLKDLDLGWITYPNDSVGRLLHNLAMCPLLEHLTLSRIQFAPSEASDTTSLASFTLPCLQLAMFTHMDPGTLSAIFSSVRFPASILLKVTGEGDPSTIFPSSMDFPSHLPAVSLIRRLRISGNLTAPHAGVGEYSAPNHGLFNLEFRPSHQNDDTFPERVCRQILTHLPFQSISALTFQCLLDKYVSAATFASILEGLPTIASLALLSCSHTFLELLVCTTSSRLCPALSVLRISVSEITEASLIDLVISRRDTTDVTSLAHLLLSGCNGMEDEDALERILERFVEVHWEEQWDTVFDDKYARLIASPEP</sequence>
<dbReference type="AlphaFoldDB" id="A0A067MDK8"/>
<protein>
    <recommendedName>
        <fullName evidence="1">F-box domain-containing protein</fullName>
    </recommendedName>
</protein>
<dbReference type="STRING" id="930990.A0A067MDK8"/>
<dbReference type="Gene3D" id="1.20.1280.50">
    <property type="match status" value="1"/>
</dbReference>
<dbReference type="SUPFAM" id="SSF81383">
    <property type="entry name" value="F-box domain"/>
    <property type="match status" value="1"/>
</dbReference>
<dbReference type="SUPFAM" id="SSF52047">
    <property type="entry name" value="RNI-like"/>
    <property type="match status" value="1"/>
</dbReference>
<dbReference type="InterPro" id="IPR001810">
    <property type="entry name" value="F-box_dom"/>
</dbReference>
<dbReference type="Pfam" id="PF12937">
    <property type="entry name" value="F-box-like"/>
    <property type="match status" value="1"/>
</dbReference>
<dbReference type="PANTHER" id="PTHR38926:SF5">
    <property type="entry name" value="F-BOX AND LEUCINE-RICH REPEAT PROTEIN 6"/>
    <property type="match status" value="1"/>
</dbReference>
<name>A0A067MDK8_BOTB1</name>
<reference evidence="3" key="1">
    <citation type="journal article" date="2014" name="Proc. Natl. Acad. Sci. U.S.A.">
        <title>Extensive sampling of basidiomycete genomes demonstrates inadequacy of the white-rot/brown-rot paradigm for wood decay fungi.</title>
        <authorList>
            <person name="Riley R."/>
            <person name="Salamov A.A."/>
            <person name="Brown D.W."/>
            <person name="Nagy L.G."/>
            <person name="Floudas D."/>
            <person name="Held B.W."/>
            <person name="Levasseur A."/>
            <person name="Lombard V."/>
            <person name="Morin E."/>
            <person name="Otillar R."/>
            <person name="Lindquist E.A."/>
            <person name="Sun H."/>
            <person name="LaButti K.M."/>
            <person name="Schmutz J."/>
            <person name="Jabbour D."/>
            <person name="Luo H."/>
            <person name="Baker S.E."/>
            <person name="Pisabarro A.G."/>
            <person name="Walton J.D."/>
            <person name="Blanchette R.A."/>
            <person name="Henrissat B."/>
            <person name="Martin F."/>
            <person name="Cullen D."/>
            <person name="Hibbett D.S."/>
            <person name="Grigoriev I.V."/>
        </authorList>
    </citation>
    <scope>NUCLEOTIDE SEQUENCE [LARGE SCALE GENOMIC DNA]</scope>
    <source>
        <strain evidence="3">FD-172 SS1</strain>
    </source>
</reference>
<dbReference type="InterPro" id="IPR036047">
    <property type="entry name" value="F-box-like_dom_sf"/>
</dbReference>
<feature type="domain" description="F-box" evidence="1">
    <location>
        <begin position="108"/>
        <end position="164"/>
    </location>
</feature>
<organism evidence="2 3">
    <name type="scientific">Botryobasidium botryosum (strain FD-172 SS1)</name>
    <dbReference type="NCBI Taxonomy" id="930990"/>
    <lineage>
        <taxon>Eukaryota</taxon>
        <taxon>Fungi</taxon>
        <taxon>Dikarya</taxon>
        <taxon>Basidiomycota</taxon>
        <taxon>Agaricomycotina</taxon>
        <taxon>Agaricomycetes</taxon>
        <taxon>Cantharellales</taxon>
        <taxon>Botryobasidiaceae</taxon>
        <taxon>Botryobasidium</taxon>
    </lineage>
</organism>
<dbReference type="InParanoid" id="A0A067MDK8"/>
<proteinExistence type="predicted"/>
<dbReference type="HOGENOM" id="CLU_024199_1_2_1"/>
<dbReference type="Proteomes" id="UP000027195">
    <property type="component" value="Unassembled WGS sequence"/>
</dbReference>